<gene>
    <name evidence="2" type="ORF">MAPG_05999</name>
</gene>
<reference evidence="3" key="4">
    <citation type="journal article" date="2015" name="G3 (Bethesda)">
        <title>Genome sequences of three phytopathogenic species of the Magnaporthaceae family of fungi.</title>
        <authorList>
            <person name="Okagaki L.H."/>
            <person name="Nunes C.C."/>
            <person name="Sailsbery J."/>
            <person name="Clay B."/>
            <person name="Brown D."/>
            <person name="John T."/>
            <person name="Oh Y."/>
            <person name="Young N."/>
            <person name="Fitzgerald M."/>
            <person name="Haas B.J."/>
            <person name="Zeng Q."/>
            <person name="Young S."/>
            <person name="Adiconis X."/>
            <person name="Fan L."/>
            <person name="Levin J.Z."/>
            <person name="Mitchell T.K."/>
            <person name="Okubara P.A."/>
            <person name="Farman M.L."/>
            <person name="Kohn L.M."/>
            <person name="Birren B."/>
            <person name="Ma L.-J."/>
            <person name="Dean R.A."/>
        </authorList>
    </citation>
    <scope>NUCLEOTIDE SEQUENCE</scope>
    <source>
        <strain evidence="3">ATCC 64411 / 73-15</strain>
    </source>
</reference>
<evidence type="ECO:0000313" key="3">
    <source>
        <dbReference type="EnsemblFungi" id="MAPG_05999T0"/>
    </source>
</evidence>
<dbReference type="VEuPathDB" id="FungiDB:MAPG_05999"/>
<accession>A0A0C4E0W1</accession>
<reference evidence="4" key="2">
    <citation type="submission" date="2010-05" db="EMBL/GenBank/DDBJ databases">
        <title>The genome sequence of Magnaporthe poae strain ATCC 64411.</title>
        <authorList>
            <person name="Ma L.-J."/>
            <person name="Dead R."/>
            <person name="Young S."/>
            <person name="Zeng Q."/>
            <person name="Koehrsen M."/>
            <person name="Alvarado L."/>
            <person name="Berlin A."/>
            <person name="Chapman S.B."/>
            <person name="Chen Z."/>
            <person name="Freedman E."/>
            <person name="Gellesch M."/>
            <person name="Goldberg J."/>
            <person name="Griggs A."/>
            <person name="Gujja S."/>
            <person name="Heilman E.R."/>
            <person name="Heiman D."/>
            <person name="Hepburn T."/>
            <person name="Howarth C."/>
            <person name="Jen D."/>
            <person name="Larson L."/>
            <person name="Mehta T."/>
            <person name="Neiman D."/>
            <person name="Pearson M."/>
            <person name="Roberts A."/>
            <person name="Saif S."/>
            <person name="Shea T."/>
            <person name="Shenoy N."/>
            <person name="Sisk P."/>
            <person name="Stolte C."/>
            <person name="Sykes S."/>
            <person name="Walk T."/>
            <person name="White J."/>
            <person name="Yandava C."/>
            <person name="Haas B."/>
            <person name="Nusbaum C."/>
            <person name="Birren B."/>
        </authorList>
    </citation>
    <scope>NUCLEOTIDE SEQUENCE [LARGE SCALE GENOMIC DNA]</scope>
    <source>
        <strain evidence="4">ATCC 64411 / 73-15</strain>
    </source>
</reference>
<feature type="compositionally biased region" description="Polar residues" evidence="1">
    <location>
        <begin position="9"/>
        <end position="27"/>
    </location>
</feature>
<dbReference type="AlphaFoldDB" id="A0A0C4E0W1"/>
<reference evidence="3" key="5">
    <citation type="submission" date="2015-06" db="UniProtKB">
        <authorList>
            <consortium name="EnsemblFungi"/>
        </authorList>
    </citation>
    <scope>IDENTIFICATION</scope>
    <source>
        <strain evidence="3">ATCC 64411</strain>
    </source>
</reference>
<feature type="region of interest" description="Disordered" evidence="1">
    <location>
        <begin position="1"/>
        <end position="45"/>
    </location>
</feature>
<dbReference type="EMBL" id="ADBL01001436">
    <property type="status" value="NOT_ANNOTATED_CDS"/>
    <property type="molecule type" value="Genomic_DNA"/>
</dbReference>
<reference evidence="2" key="1">
    <citation type="submission" date="2010-05" db="EMBL/GenBank/DDBJ databases">
        <title>The Genome Sequence of Magnaporthe poae strain ATCC 64411.</title>
        <authorList>
            <consortium name="The Broad Institute Genome Sequencing Platform"/>
            <consortium name="Broad Institute Genome Sequencing Center for Infectious Disease"/>
            <person name="Ma L.-J."/>
            <person name="Dead R."/>
            <person name="Young S."/>
            <person name="Zeng Q."/>
            <person name="Koehrsen M."/>
            <person name="Alvarado L."/>
            <person name="Berlin A."/>
            <person name="Chapman S.B."/>
            <person name="Chen Z."/>
            <person name="Freedman E."/>
            <person name="Gellesch M."/>
            <person name="Goldberg J."/>
            <person name="Griggs A."/>
            <person name="Gujja S."/>
            <person name="Heilman E.R."/>
            <person name="Heiman D."/>
            <person name="Hepburn T."/>
            <person name="Howarth C."/>
            <person name="Jen D."/>
            <person name="Larson L."/>
            <person name="Mehta T."/>
            <person name="Neiman D."/>
            <person name="Pearson M."/>
            <person name="Roberts A."/>
            <person name="Saif S."/>
            <person name="Shea T."/>
            <person name="Shenoy N."/>
            <person name="Sisk P."/>
            <person name="Stolte C."/>
            <person name="Sykes S."/>
            <person name="Walk T."/>
            <person name="White J."/>
            <person name="Yandava C."/>
            <person name="Haas B."/>
            <person name="Nusbaum C."/>
            <person name="Birren B."/>
        </authorList>
    </citation>
    <scope>NUCLEOTIDE SEQUENCE</scope>
    <source>
        <strain evidence="2">ATCC 64411</strain>
    </source>
</reference>
<evidence type="ECO:0000313" key="2">
    <source>
        <dbReference type="EMBL" id="KLU86993.1"/>
    </source>
</evidence>
<feature type="region of interest" description="Disordered" evidence="1">
    <location>
        <begin position="96"/>
        <end position="126"/>
    </location>
</feature>
<reference evidence="2" key="3">
    <citation type="submission" date="2011-03" db="EMBL/GenBank/DDBJ databases">
        <title>Annotation of Magnaporthe poae ATCC 64411.</title>
        <authorList>
            <person name="Ma L.-J."/>
            <person name="Dead R."/>
            <person name="Young S.K."/>
            <person name="Zeng Q."/>
            <person name="Gargeya S."/>
            <person name="Fitzgerald M."/>
            <person name="Haas B."/>
            <person name="Abouelleil A."/>
            <person name="Alvarado L."/>
            <person name="Arachchi H.M."/>
            <person name="Berlin A."/>
            <person name="Brown A."/>
            <person name="Chapman S.B."/>
            <person name="Chen Z."/>
            <person name="Dunbar C."/>
            <person name="Freedman E."/>
            <person name="Gearin G."/>
            <person name="Gellesch M."/>
            <person name="Goldberg J."/>
            <person name="Griggs A."/>
            <person name="Gujja S."/>
            <person name="Heiman D."/>
            <person name="Howarth C."/>
            <person name="Larson L."/>
            <person name="Lui A."/>
            <person name="MacDonald P.J.P."/>
            <person name="Mehta T."/>
            <person name="Montmayeur A."/>
            <person name="Murphy C."/>
            <person name="Neiman D."/>
            <person name="Pearson M."/>
            <person name="Priest M."/>
            <person name="Roberts A."/>
            <person name="Saif S."/>
            <person name="Shea T."/>
            <person name="Shenoy N."/>
            <person name="Sisk P."/>
            <person name="Stolte C."/>
            <person name="Sykes S."/>
            <person name="Yandava C."/>
            <person name="Wortman J."/>
            <person name="Nusbaum C."/>
            <person name="Birren B."/>
        </authorList>
    </citation>
    <scope>NUCLEOTIDE SEQUENCE</scope>
    <source>
        <strain evidence="2">ATCC 64411</strain>
    </source>
</reference>
<dbReference type="EnsemblFungi" id="MAPG_05999T0">
    <property type="protein sequence ID" value="MAPG_05999T0"/>
    <property type="gene ID" value="MAPG_05999"/>
</dbReference>
<evidence type="ECO:0000313" key="4">
    <source>
        <dbReference type="Proteomes" id="UP000011715"/>
    </source>
</evidence>
<organism evidence="3 4">
    <name type="scientific">Magnaporthiopsis poae (strain ATCC 64411 / 73-15)</name>
    <name type="common">Kentucky bluegrass fungus</name>
    <name type="synonym">Magnaporthe poae</name>
    <dbReference type="NCBI Taxonomy" id="644358"/>
    <lineage>
        <taxon>Eukaryota</taxon>
        <taxon>Fungi</taxon>
        <taxon>Dikarya</taxon>
        <taxon>Ascomycota</taxon>
        <taxon>Pezizomycotina</taxon>
        <taxon>Sordariomycetes</taxon>
        <taxon>Sordariomycetidae</taxon>
        <taxon>Magnaporthales</taxon>
        <taxon>Magnaporthaceae</taxon>
        <taxon>Magnaporthiopsis</taxon>
    </lineage>
</organism>
<dbReference type="EMBL" id="GL876970">
    <property type="protein sequence ID" value="KLU86993.1"/>
    <property type="molecule type" value="Genomic_DNA"/>
</dbReference>
<evidence type="ECO:0000256" key="1">
    <source>
        <dbReference type="SAM" id="MobiDB-lite"/>
    </source>
</evidence>
<sequence>MSAAKATRTRSSPANTTTLEPSLESISTRAAKGLATTGTTRTAGPRGSIRCIRFILVAGSGTTTDILIEIRRRKPMGIMTTTAIVTTRMWRIAGVSSKKSTMTTKRKKGRSQEVEPGAGPGSSCRG</sequence>
<feature type="compositionally biased region" description="Low complexity" evidence="1">
    <location>
        <begin position="28"/>
        <end position="45"/>
    </location>
</feature>
<protein>
    <submittedName>
        <fullName evidence="2 3">Uncharacterized protein</fullName>
    </submittedName>
</protein>
<proteinExistence type="predicted"/>
<name>A0A0C4E0W1_MAGP6</name>
<keyword evidence="4" id="KW-1185">Reference proteome</keyword>
<dbReference type="Proteomes" id="UP000011715">
    <property type="component" value="Unassembled WGS sequence"/>
</dbReference>